<evidence type="ECO:0000259" key="1">
    <source>
        <dbReference type="Pfam" id="PF06985"/>
    </source>
</evidence>
<dbReference type="Proteomes" id="UP000800094">
    <property type="component" value="Unassembled WGS sequence"/>
</dbReference>
<evidence type="ECO:0000313" key="3">
    <source>
        <dbReference type="Proteomes" id="UP000800094"/>
    </source>
</evidence>
<keyword evidence="3" id="KW-1185">Reference proteome</keyword>
<evidence type="ECO:0000313" key="2">
    <source>
        <dbReference type="EMBL" id="KAF2253321.1"/>
    </source>
</evidence>
<proteinExistence type="predicted"/>
<dbReference type="PANTHER" id="PTHR33112:SF1">
    <property type="entry name" value="HETEROKARYON INCOMPATIBILITY DOMAIN-CONTAINING PROTEIN"/>
    <property type="match status" value="1"/>
</dbReference>
<dbReference type="RefSeq" id="XP_033688325.1">
    <property type="nucleotide sequence ID" value="XM_033825605.1"/>
</dbReference>
<dbReference type="EMBL" id="ML987191">
    <property type="protein sequence ID" value="KAF2253321.1"/>
    <property type="molecule type" value="Genomic_DNA"/>
</dbReference>
<protein>
    <submittedName>
        <fullName evidence="2">HET-domain-containing protein</fullName>
    </submittedName>
</protein>
<dbReference type="InterPro" id="IPR010730">
    <property type="entry name" value="HET"/>
</dbReference>
<reference evidence="2" key="1">
    <citation type="journal article" date="2020" name="Stud. Mycol.">
        <title>101 Dothideomycetes genomes: a test case for predicting lifestyles and emergence of pathogens.</title>
        <authorList>
            <person name="Haridas S."/>
            <person name="Albert R."/>
            <person name="Binder M."/>
            <person name="Bloem J."/>
            <person name="Labutti K."/>
            <person name="Salamov A."/>
            <person name="Andreopoulos B."/>
            <person name="Baker S."/>
            <person name="Barry K."/>
            <person name="Bills G."/>
            <person name="Bluhm B."/>
            <person name="Cannon C."/>
            <person name="Castanera R."/>
            <person name="Culley D."/>
            <person name="Daum C."/>
            <person name="Ezra D."/>
            <person name="Gonzalez J."/>
            <person name="Henrissat B."/>
            <person name="Kuo A."/>
            <person name="Liang C."/>
            <person name="Lipzen A."/>
            <person name="Lutzoni F."/>
            <person name="Magnuson J."/>
            <person name="Mondo S."/>
            <person name="Nolan M."/>
            <person name="Ohm R."/>
            <person name="Pangilinan J."/>
            <person name="Park H.-J."/>
            <person name="Ramirez L."/>
            <person name="Alfaro M."/>
            <person name="Sun H."/>
            <person name="Tritt A."/>
            <person name="Yoshinaga Y."/>
            <person name="Zwiers L.-H."/>
            <person name="Turgeon B."/>
            <person name="Goodwin S."/>
            <person name="Spatafora J."/>
            <person name="Crous P."/>
            <person name="Grigoriev I."/>
        </authorList>
    </citation>
    <scope>NUCLEOTIDE SEQUENCE</scope>
    <source>
        <strain evidence="2">CBS 122368</strain>
    </source>
</reference>
<gene>
    <name evidence="2" type="ORF">BU26DRAFT_477442</name>
</gene>
<dbReference type="AlphaFoldDB" id="A0A6A6IS45"/>
<organism evidence="2 3">
    <name type="scientific">Trematosphaeria pertusa</name>
    <dbReference type="NCBI Taxonomy" id="390896"/>
    <lineage>
        <taxon>Eukaryota</taxon>
        <taxon>Fungi</taxon>
        <taxon>Dikarya</taxon>
        <taxon>Ascomycota</taxon>
        <taxon>Pezizomycotina</taxon>
        <taxon>Dothideomycetes</taxon>
        <taxon>Pleosporomycetidae</taxon>
        <taxon>Pleosporales</taxon>
        <taxon>Massarineae</taxon>
        <taxon>Trematosphaeriaceae</taxon>
        <taxon>Trematosphaeria</taxon>
    </lineage>
</organism>
<dbReference type="PANTHER" id="PTHR33112">
    <property type="entry name" value="DOMAIN PROTEIN, PUTATIVE-RELATED"/>
    <property type="match status" value="1"/>
</dbReference>
<name>A0A6A6IS45_9PLEO</name>
<dbReference type="GeneID" id="54578935"/>
<sequence length="260" mass="28752">MHDEACSTPTQGVLPGFKVIDCGTKSVIEAPEKCSYIALSYVWGGGQGSGQAHVEGIFPATIDDSIMVALALGFKYLWVDRYCIDQTSSSEKHAQISGMHKIYSEAALTIIAAAGKDPSYGLPGVGATPRAAQYRVQLGNKTLVEMFPHTNVTLQESEWVSRAWTYQEGFLSKRKLIFDDHQVSFVCGKVFCAESFTHSIEHRALNEELTFGPYFPYDIAFRGTDWKPEGIANCIEEYTERNLSYDSDGLNACLGILNFF</sequence>
<dbReference type="OrthoDB" id="5428863at2759"/>
<feature type="non-terminal residue" evidence="2">
    <location>
        <position position="260"/>
    </location>
</feature>
<feature type="domain" description="Heterokaryon incompatibility" evidence="1">
    <location>
        <begin position="36"/>
        <end position="168"/>
    </location>
</feature>
<dbReference type="Pfam" id="PF06985">
    <property type="entry name" value="HET"/>
    <property type="match status" value="1"/>
</dbReference>
<accession>A0A6A6IS45</accession>